<dbReference type="EMBL" id="UGQA01000006">
    <property type="protein sequence ID" value="STZ01734.1"/>
    <property type="molecule type" value="Genomic_DNA"/>
</dbReference>
<evidence type="ECO:0000313" key="2">
    <source>
        <dbReference type="Proteomes" id="UP000255193"/>
    </source>
</evidence>
<accession>A0A378QN53</accession>
<dbReference type="Proteomes" id="UP000255193">
    <property type="component" value="Unassembled WGS sequence"/>
</dbReference>
<reference evidence="1 2" key="1">
    <citation type="submission" date="2018-06" db="EMBL/GenBank/DDBJ databases">
        <authorList>
            <consortium name="Pathogen Informatics"/>
            <person name="Doyle S."/>
        </authorList>
    </citation>
    <scope>NUCLEOTIDE SEQUENCE [LARGE SCALE GENOMIC DNA]</scope>
    <source>
        <strain evidence="1 2">NCTC11091</strain>
    </source>
</reference>
<dbReference type="AlphaFoldDB" id="A0A378QN53"/>
<proteinExistence type="predicted"/>
<protein>
    <submittedName>
        <fullName evidence="1">Uncharacterized protein</fullName>
    </submittedName>
</protein>
<evidence type="ECO:0000313" key="1">
    <source>
        <dbReference type="EMBL" id="STZ01734.1"/>
    </source>
</evidence>
<gene>
    <name evidence="1" type="ORF">NCTC11091_02207</name>
</gene>
<name>A0A378QN53_9GAMM</name>
<sequence>MKIKLMPEYECYPTWVENDGMFDNIDPKELPISLDLANRITKWSDDYEKTYDKEDPRESRFLSNLDKNSFIEEGERLREELITELKQDYEVLLQIDMD</sequence>
<organism evidence="1 2">
    <name type="scientific">Faucicola atlantae</name>
    <dbReference type="NCBI Taxonomy" id="34059"/>
    <lineage>
        <taxon>Bacteria</taxon>
        <taxon>Pseudomonadati</taxon>
        <taxon>Pseudomonadota</taxon>
        <taxon>Gammaproteobacteria</taxon>
        <taxon>Moraxellales</taxon>
        <taxon>Moraxellaceae</taxon>
        <taxon>Faucicola</taxon>
    </lineage>
</organism>
<dbReference type="RefSeq" id="WP_067059652.1">
    <property type="nucleotide sequence ID" value="NZ_MXAO01000024.1"/>
</dbReference>